<evidence type="ECO:0000313" key="3">
    <source>
        <dbReference type="Proteomes" id="UP000290289"/>
    </source>
</evidence>
<proteinExistence type="predicted"/>
<gene>
    <name evidence="2" type="ORF">DVH24_042073</name>
</gene>
<sequence length="162" mass="18381">MSSATSVEKANSPPKSKKTRQTKERVEEEVATSVKIYFAAEKEEPEANQECEKEVATSVEKADSLPRKLVTQEVSAADEDGEESRFIGKPMEDEEARKQYPKRYVGEFVCCENVGDLGVIDDQNYALLVISCERSMLFRITGSRKERKKCYERTITKSIAPW</sequence>
<evidence type="ECO:0000256" key="1">
    <source>
        <dbReference type="SAM" id="MobiDB-lite"/>
    </source>
</evidence>
<organism evidence="2 3">
    <name type="scientific">Malus domestica</name>
    <name type="common">Apple</name>
    <name type="synonym">Pyrus malus</name>
    <dbReference type="NCBI Taxonomy" id="3750"/>
    <lineage>
        <taxon>Eukaryota</taxon>
        <taxon>Viridiplantae</taxon>
        <taxon>Streptophyta</taxon>
        <taxon>Embryophyta</taxon>
        <taxon>Tracheophyta</taxon>
        <taxon>Spermatophyta</taxon>
        <taxon>Magnoliopsida</taxon>
        <taxon>eudicotyledons</taxon>
        <taxon>Gunneridae</taxon>
        <taxon>Pentapetalae</taxon>
        <taxon>rosids</taxon>
        <taxon>fabids</taxon>
        <taxon>Rosales</taxon>
        <taxon>Rosaceae</taxon>
        <taxon>Amygdaloideae</taxon>
        <taxon>Maleae</taxon>
        <taxon>Malus</taxon>
    </lineage>
</organism>
<dbReference type="EMBL" id="RDQH01000337">
    <property type="protein sequence ID" value="RXH85305.1"/>
    <property type="molecule type" value="Genomic_DNA"/>
</dbReference>
<reference evidence="2 3" key="1">
    <citation type="submission" date="2018-10" db="EMBL/GenBank/DDBJ databases">
        <title>A high-quality apple genome assembly.</title>
        <authorList>
            <person name="Hu J."/>
        </authorList>
    </citation>
    <scope>NUCLEOTIDE SEQUENCE [LARGE SCALE GENOMIC DNA]</scope>
    <source>
        <strain evidence="3">cv. HFTH1</strain>
        <tissue evidence="2">Young leaf</tissue>
    </source>
</reference>
<feature type="region of interest" description="Disordered" evidence="1">
    <location>
        <begin position="1"/>
        <end position="27"/>
    </location>
</feature>
<accession>A0A498IT12</accession>
<comment type="caution">
    <text evidence="2">The sequence shown here is derived from an EMBL/GenBank/DDBJ whole genome shotgun (WGS) entry which is preliminary data.</text>
</comment>
<evidence type="ECO:0000313" key="2">
    <source>
        <dbReference type="EMBL" id="RXH85305.1"/>
    </source>
</evidence>
<protein>
    <submittedName>
        <fullName evidence="2">Uncharacterized protein</fullName>
    </submittedName>
</protein>
<name>A0A498IT12_MALDO</name>
<keyword evidence="3" id="KW-1185">Reference proteome</keyword>
<dbReference type="Proteomes" id="UP000290289">
    <property type="component" value="Chromosome 11"/>
</dbReference>
<dbReference type="AlphaFoldDB" id="A0A498IT12"/>